<organism evidence="2 3">
    <name type="scientific">Methanoliparum thermophilum</name>
    <dbReference type="NCBI Taxonomy" id="2491083"/>
    <lineage>
        <taxon>Archaea</taxon>
        <taxon>Methanobacteriati</taxon>
        <taxon>Methanobacteriota</taxon>
        <taxon>Candidatus Methanoliparia</taxon>
        <taxon>Candidatus Methanoliparales</taxon>
        <taxon>Candidatus Methanoliparaceae</taxon>
        <taxon>Candidatus Methanoliparum</taxon>
    </lineage>
</organism>
<protein>
    <recommendedName>
        <fullName evidence="1">Uroporphyrinogen decarboxylase (URO-D) domain-containing protein</fullName>
    </recommendedName>
</protein>
<dbReference type="AlphaFoldDB" id="A0A520KUF8"/>
<proteinExistence type="predicted"/>
<dbReference type="InterPro" id="IPR052024">
    <property type="entry name" value="Methanogen_methyltrans"/>
</dbReference>
<dbReference type="InterPro" id="IPR000257">
    <property type="entry name" value="Uroporphyrinogen_deCOase"/>
</dbReference>
<dbReference type="PANTHER" id="PTHR47099">
    <property type="entry name" value="METHYLCOBAMIDE:COM METHYLTRANSFERASE MTBA"/>
    <property type="match status" value="1"/>
</dbReference>
<dbReference type="GO" id="GO:0004853">
    <property type="term" value="F:uroporphyrinogen decarboxylase activity"/>
    <property type="evidence" value="ECO:0007669"/>
    <property type="project" value="InterPro"/>
</dbReference>
<gene>
    <name evidence="2" type="ORF">EF806_01265</name>
</gene>
<sequence>MDSMTSKERVLTALNLKEPDRVPVGSFATQVAGKLAGINVIDYATDGEKMAIAQRYLFEKCGFDILFPFSHVGMIAEGWGSRVQYMDADASPVISEYAVKRDEDWKKIEPFDPESIDGVKTIVKAIRLLKEWFEEEVFILGVMFSPITSATHIAPLMNVLKQVKRSPDLLSIGLETITESLIAEEMALEDAGADGIFLAVTRATGELLTRKQYETIAKRWDEKLLNRINLPVILHVCGREPFLDMIVDYPHVKGINWWDRGTRYSLRDIKYRFGDRVCLLGGIDQTRTMLMGTPKDVENEARDAIEQAAIGGGFILFSGCDLPVSTPLKKVQMLALASQKYGKYPIK</sequence>
<evidence type="ECO:0000259" key="1">
    <source>
        <dbReference type="Pfam" id="PF01208"/>
    </source>
</evidence>
<dbReference type="InterPro" id="IPR038071">
    <property type="entry name" value="UROD/MetE-like_sf"/>
</dbReference>
<dbReference type="Pfam" id="PF01208">
    <property type="entry name" value="URO-D"/>
    <property type="match status" value="1"/>
</dbReference>
<dbReference type="Proteomes" id="UP000317158">
    <property type="component" value="Unassembled WGS sequence"/>
</dbReference>
<dbReference type="EMBL" id="RXIF01000002">
    <property type="protein sequence ID" value="RZN65546.1"/>
    <property type="molecule type" value="Genomic_DNA"/>
</dbReference>
<accession>A0A520KUF8</accession>
<reference evidence="2 3" key="1">
    <citation type="journal article" date="2019" name="Nat. Microbiol.">
        <title>Wide diversity of methane and short-chain alkane metabolisms in uncultured archaea.</title>
        <authorList>
            <person name="Borrel G."/>
            <person name="Adam P.S."/>
            <person name="McKay L.J."/>
            <person name="Chen L.X."/>
            <person name="Sierra-Garcia I.N."/>
            <person name="Sieber C.M."/>
            <person name="Letourneur Q."/>
            <person name="Ghozlane A."/>
            <person name="Andersen G.L."/>
            <person name="Li W.J."/>
            <person name="Hallam S.J."/>
            <person name="Muyzer G."/>
            <person name="de Oliveira V.M."/>
            <person name="Inskeep W.P."/>
            <person name="Banfield J.F."/>
            <person name="Gribaldo S."/>
        </authorList>
    </citation>
    <scope>NUCLEOTIDE SEQUENCE [LARGE SCALE GENOMIC DNA]</scope>
    <source>
        <strain evidence="2">NM1a</strain>
    </source>
</reference>
<dbReference type="SUPFAM" id="SSF51726">
    <property type="entry name" value="UROD/MetE-like"/>
    <property type="match status" value="1"/>
</dbReference>
<evidence type="ECO:0000313" key="3">
    <source>
        <dbReference type="Proteomes" id="UP000317158"/>
    </source>
</evidence>
<dbReference type="Gene3D" id="3.20.20.210">
    <property type="match status" value="1"/>
</dbReference>
<feature type="domain" description="Uroporphyrinogen decarboxylase (URO-D)" evidence="1">
    <location>
        <begin position="5"/>
        <end position="340"/>
    </location>
</feature>
<dbReference type="CDD" id="cd03465">
    <property type="entry name" value="URO-D_like"/>
    <property type="match status" value="1"/>
</dbReference>
<comment type="caution">
    <text evidence="2">The sequence shown here is derived from an EMBL/GenBank/DDBJ whole genome shotgun (WGS) entry which is preliminary data.</text>
</comment>
<name>A0A520KUF8_METT2</name>
<dbReference type="GO" id="GO:0006779">
    <property type="term" value="P:porphyrin-containing compound biosynthetic process"/>
    <property type="evidence" value="ECO:0007669"/>
    <property type="project" value="InterPro"/>
</dbReference>
<evidence type="ECO:0000313" key="2">
    <source>
        <dbReference type="EMBL" id="RZN65546.1"/>
    </source>
</evidence>
<dbReference type="PANTHER" id="PTHR47099:SF1">
    <property type="entry name" value="METHYLCOBAMIDE:COM METHYLTRANSFERASE MTBA"/>
    <property type="match status" value="1"/>
</dbReference>